<sequence>MLLKDKRFKKCYNKNMRIYTKKSGFLAVVPLCCLISPDTWFFK</sequence>
<keyword evidence="3" id="KW-1185">Reference proteome</keyword>
<keyword evidence="1" id="KW-0472">Membrane</keyword>
<feature type="transmembrane region" description="Helical" evidence="1">
    <location>
        <begin position="24"/>
        <end position="42"/>
    </location>
</feature>
<dbReference type="STRING" id="545694.TREPR_1082"/>
<evidence type="ECO:0000256" key="1">
    <source>
        <dbReference type="SAM" id="Phobius"/>
    </source>
</evidence>
<reference evidence="3" key="1">
    <citation type="submission" date="2009-12" db="EMBL/GenBank/DDBJ databases">
        <title>Complete sequence of Treponema primitia strain ZAS-2.</title>
        <authorList>
            <person name="Tetu S.G."/>
            <person name="Matson E."/>
            <person name="Ren Q."/>
            <person name="Seshadri R."/>
            <person name="Elbourne L."/>
            <person name="Hassan K.A."/>
            <person name="Durkin A."/>
            <person name="Radune D."/>
            <person name="Mohamoud Y."/>
            <person name="Shay R."/>
            <person name="Jin S."/>
            <person name="Zhang X."/>
            <person name="Lucey K."/>
            <person name="Ballor N.R."/>
            <person name="Ottesen E."/>
            <person name="Rosenthal R."/>
            <person name="Allen A."/>
            <person name="Leadbetter J.R."/>
            <person name="Paulsen I.T."/>
        </authorList>
    </citation>
    <scope>NUCLEOTIDE SEQUENCE [LARGE SCALE GENOMIC DNA]</scope>
    <source>
        <strain evidence="3">ATCC BAA-887 / DSM 12427 / ZAS-2</strain>
    </source>
</reference>
<dbReference type="AlphaFoldDB" id="F5YHC1"/>
<accession>F5YHC1</accession>
<evidence type="ECO:0000313" key="2">
    <source>
        <dbReference type="EMBL" id="AEF85073.1"/>
    </source>
</evidence>
<protein>
    <submittedName>
        <fullName evidence="2">Uncharacterized protein</fullName>
    </submittedName>
</protein>
<dbReference type="EMBL" id="CP001843">
    <property type="protein sequence ID" value="AEF85073.1"/>
    <property type="molecule type" value="Genomic_DNA"/>
</dbReference>
<reference evidence="2 3" key="2">
    <citation type="journal article" date="2011" name="ISME J.">
        <title>RNA-seq reveals cooperative metabolic interactions between two termite-gut spirochete species in co-culture.</title>
        <authorList>
            <person name="Rosenthal A.Z."/>
            <person name="Matson E.G."/>
            <person name="Eldar A."/>
            <person name="Leadbetter J.R."/>
        </authorList>
    </citation>
    <scope>NUCLEOTIDE SEQUENCE [LARGE SCALE GENOMIC DNA]</scope>
    <source>
        <strain evidence="3">ATCC BAA-887 / DSM 12427 / ZAS-2</strain>
    </source>
</reference>
<organism evidence="2 3">
    <name type="scientific">Treponema primitia (strain ATCC BAA-887 / DSM 12427 / ZAS-2)</name>
    <dbReference type="NCBI Taxonomy" id="545694"/>
    <lineage>
        <taxon>Bacteria</taxon>
        <taxon>Pseudomonadati</taxon>
        <taxon>Spirochaetota</taxon>
        <taxon>Spirochaetia</taxon>
        <taxon>Spirochaetales</taxon>
        <taxon>Treponemataceae</taxon>
        <taxon>Treponema</taxon>
    </lineage>
</organism>
<dbReference type="Proteomes" id="UP000009223">
    <property type="component" value="Chromosome"/>
</dbReference>
<keyword evidence="1" id="KW-1133">Transmembrane helix</keyword>
<name>F5YHC1_TREPZ</name>
<gene>
    <name evidence="2" type="ordered locus">TREPR_1082</name>
</gene>
<proteinExistence type="predicted"/>
<dbReference type="KEGG" id="tpi:TREPR_1082"/>
<evidence type="ECO:0000313" key="3">
    <source>
        <dbReference type="Proteomes" id="UP000009223"/>
    </source>
</evidence>
<dbReference type="HOGENOM" id="CLU_3241064_0_0_12"/>
<keyword evidence="1" id="KW-0812">Transmembrane</keyword>